<dbReference type="Gene3D" id="3.40.1280.10">
    <property type="match status" value="1"/>
</dbReference>
<evidence type="ECO:0000256" key="1">
    <source>
        <dbReference type="ARBA" id="ARBA00007228"/>
    </source>
</evidence>
<comment type="caution">
    <text evidence="8">The sequence shown here is derived from an EMBL/GenBank/DDBJ whole genome shotgun (WGS) entry which is preliminary data.</text>
</comment>
<dbReference type="GO" id="GO:0003723">
    <property type="term" value="F:RNA binding"/>
    <property type="evidence" value="ECO:0007669"/>
    <property type="project" value="InterPro"/>
</dbReference>
<evidence type="ECO:0000256" key="4">
    <source>
        <dbReference type="ARBA" id="ARBA00022691"/>
    </source>
</evidence>
<comment type="subunit">
    <text evidence="5">Homodimer.</text>
</comment>
<accession>A0A2W4RKI3</accession>
<evidence type="ECO:0000256" key="2">
    <source>
        <dbReference type="ARBA" id="ARBA00022603"/>
    </source>
</evidence>
<dbReference type="Pfam" id="PF00588">
    <property type="entry name" value="SpoU_methylase"/>
    <property type="match status" value="1"/>
</dbReference>
<dbReference type="PANTHER" id="PTHR42786:SF2">
    <property type="entry name" value="TRNA (CYTIDINE_URIDINE-2'-O-)-METHYLTRANSFERASE TRMJ"/>
    <property type="match status" value="1"/>
</dbReference>
<evidence type="ECO:0000256" key="5">
    <source>
        <dbReference type="RuleBase" id="RU362024"/>
    </source>
</evidence>
<dbReference type="InterPro" id="IPR001537">
    <property type="entry name" value="SpoU_MeTrfase"/>
</dbReference>
<proteinExistence type="inferred from homology"/>
<keyword evidence="3 8" id="KW-0808">Transferase</keyword>
<gene>
    <name evidence="5" type="primary">trmJ</name>
    <name evidence="8" type="ORF">DM484_02915</name>
</gene>
<dbReference type="GO" id="GO:0002128">
    <property type="term" value="P:tRNA nucleoside ribose methylation"/>
    <property type="evidence" value="ECO:0007669"/>
    <property type="project" value="TreeGrafter"/>
</dbReference>
<feature type="region of interest" description="Disordered" evidence="6">
    <location>
        <begin position="283"/>
        <end position="308"/>
    </location>
</feature>
<keyword evidence="2 5" id="KW-0489">Methyltransferase</keyword>
<reference evidence="8 9" key="1">
    <citation type="journal article" date="2018" name="Aquat. Microb. Ecol.">
        <title>Gammaproteobacterial methanotrophs dominate.</title>
        <authorList>
            <person name="Rissanen A.J."/>
            <person name="Saarenheimo J."/>
            <person name="Tiirola M."/>
            <person name="Peura S."/>
            <person name="Aalto S.L."/>
            <person name="Karvinen A."/>
            <person name="Nykanen H."/>
        </authorList>
    </citation>
    <scope>NUCLEOTIDE SEQUENCE [LARGE SCALE GENOMIC DNA]</scope>
    <source>
        <strain evidence="8">AMbin10</strain>
    </source>
</reference>
<evidence type="ECO:0000256" key="6">
    <source>
        <dbReference type="SAM" id="MobiDB-lite"/>
    </source>
</evidence>
<dbReference type="EMBL" id="QJPH01000154">
    <property type="protein sequence ID" value="PZN84441.1"/>
    <property type="molecule type" value="Genomic_DNA"/>
</dbReference>
<comment type="function">
    <text evidence="5">Catalyzes the formation of 2'O-methylated cytidine (Cm32) or 2'O-methylated uridine (Um32) at position 32 in tRNA.</text>
</comment>
<dbReference type="SUPFAM" id="SSF75217">
    <property type="entry name" value="alpha/beta knot"/>
    <property type="match status" value="1"/>
</dbReference>
<comment type="catalytic activity">
    <reaction evidence="5">
        <text>cytidine(32) in tRNA + S-adenosyl-L-methionine = 2'-O-methylcytidine(32) in tRNA + S-adenosyl-L-homocysteine + H(+)</text>
        <dbReference type="Rhea" id="RHEA:42932"/>
        <dbReference type="Rhea" id="RHEA-COMP:10288"/>
        <dbReference type="Rhea" id="RHEA-COMP:10289"/>
        <dbReference type="ChEBI" id="CHEBI:15378"/>
        <dbReference type="ChEBI" id="CHEBI:57856"/>
        <dbReference type="ChEBI" id="CHEBI:59789"/>
        <dbReference type="ChEBI" id="CHEBI:74495"/>
        <dbReference type="ChEBI" id="CHEBI:82748"/>
        <dbReference type="EC" id="2.1.1.200"/>
    </reaction>
</comment>
<dbReference type="GO" id="GO:0160206">
    <property type="term" value="F:tRNA (cytidine(32)/uridine(32)-2'-O)-methyltransferase activity"/>
    <property type="evidence" value="ECO:0007669"/>
    <property type="project" value="UniProtKB-EC"/>
</dbReference>
<dbReference type="PANTHER" id="PTHR42786">
    <property type="entry name" value="TRNA/RRNA METHYLTRANSFERASE"/>
    <property type="match status" value="1"/>
</dbReference>
<comment type="catalytic activity">
    <reaction evidence="5">
        <text>uridine(32) in tRNA + S-adenosyl-L-methionine = 2'-O-methyluridine(32) in tRNA + S-adenosyl-L-homocysteine + H(+)</text>
        <dbReference type="Rhea" id="RHEA:42936"/>
        <dbReference type="Rhea" id="RHEA-COMP:10107"/>
        <dbReference type="Rhea" id="RHEA-COMP:10290"/>
        <dbReference type="ChEBI" id="CHEBI:15378"/>
        <dbReference type="ChEBI" id="CHEBI:57856"/>
        <dbReference type="ChEBI" id="CHEBI:59789"/>
        <dbReference type="ChEBI" id="CHEBI:65315"/>
        <dbReference type="ChEBI" id="CHEBI:74478"/>
        <dbReference type="EC" id="2.1.1.200"/>
    </reaction>
</comment>
<dbReference type="Gene3D" id="1.10.8.590">
    <property type="match status" value="1"/>
</dbReference>
<dbReference type="GO" id="GO:0005829">
    <property type="term" value="C:cytosol"/>
    <property type="evidence" value="ECO:0007669"/>
    <property type="project" value="TreeGrafter"/>
</dbReference>
<dbReference type="CDD" id="cd18093">
    <property type="entry name" value="SpoU-like_TrmJ"/>
    <property type="match status" value="1"/>
</dbReference>
<dbReference type="AlphaFoldDB" id="A0A2W4RKI3"/>
<dbReference type="InterPro" id="IPR029028">
    <property type="entry name" value="Alpha/beta_knot_MTases"/>
</dbReference>
<evidence type="ECO:0000259" key="7">
    <source>
        <dbReference type="Pfam" id="PF00588"/>
    </source>
</evidence>
<protein>
    <recommendedName>
        <fullName evidence="5">tRNA (cytidine/uridine-2'-O-)-methyltransferase TrmJ</fullName>
        <ecNumber evidence="5">2.1.1.200</ecNumber>
    </recommendedName>
    <alternativeName>
        <fullName evidence="5">tRNA (cytidine(32)/uridine(32)-2'-O)-methyltransferase</fullName>
    </alternativeName>
    <alternativeName>
        <fullName evidence="5">tRNA Cm32/Um32 methyltransferase</fullName>
    </alternativeName>
</protein>
<evidence type="ECO:0000313" key="9">
    <source>
        <dbReference type="Proteomes" id="UP000249396"/>
    </source>
</evidence>
<keyword evidence="4 5" id="KW-0949">S-adenosyl-L-methionine</keyword>
<dbReference type="NCBIfam" id="TIGR00050">
    <property type="entry name" value="rRNA_methyl_1"/>
    <property type="match status" value="1"/>
</dbReference>
<dbReference type="InterPro" id="IPR029026">
    <property type="entry name" value="tRNA_m1G_MTases_N"/>
</dbReference>
<dbReference type="FunFam" id="3.40.1280.10:FF:000006">
    <property type="entry name" value="Uncharacterized tRNA/rRNA methyltransferase HI_0380"/>
    <property type="match status" value="1"/>
</dbReference>
<evidence type="ECO:0000256" key="3">
    <source>
        <dbReference type="ARBA" id="ARBA00022679"/>
    </source>
</evidence>
<dbReference type="GO" id="GO:0106339">
    <property type="term" value="F:tRNA (cytidine(32)-2'-O)-methyltransferase activity"/>
    <property type="evidence" value="ECO:0007669"/>
    <property type="project" value="RHEA"/>
</dbReference>
<dbReference type="Proteomes" id="UP000249396">
    <property type="component" value="Unassembled WGS sequence"/>
</dbReference>
<keyword evidence="5" id="KW-0963">Cytoplasm</keyword>
<dbReference type="EC" id="2.1.1.200" evidence="5"/>
<feature type="domain" description="tRNA/rRNA methyltransferase SpoU type" evidence="7">
    <location>
        <begin position="5"/>
        <end position="153"/>
    </location>
</feature>
<dbReference type="InterPro" id="IPR004384">
    <property type="entry name" value="RNA_MeTrfase_TrmJ/LasT"/>
</dbReference>
<organism evidence="8 9">
    <name type="scientific">Candidatus Methylumidiphilus alinenensis</name>
    <dbReference type="NCBI Taxonomy" id="2202197"/>
    <lineage>
        <taxon>Bacteria</taxon>
        <taxon>Pseudomonadati</taxon>
        <taxon>Pseudomonadota</taxon>
        <taxon>Gammaproteobacteria</taxon>
        <taxon>Methylococcales</taxon>
        <taxon>Candidatus Methylumidiphilus</taxon>
    </lineage>
</organism>
<sequence length="308" mass="33758">MPSNIRILLVATTHPGNIGGVARAMKNMGLTDLGLVAPKIYPSEDANARAAGADDILRDAQVFESLDEALADRQMIIGASARLRTVAWPQLNPKQCAEKVIANGNVKTAILFGRERTGLTNEELERCHFLLHIPCNPEFKSLNVAAAVQVVAYELFQAASSAANPLLAEDSDGERADGEERANGEELESFHGHLIQTLFDIGFLHERKSSPTLIRRLRRIFNRSELEKTDIHILRGILNAVQKHIRPSLTGLGHRSAQLDEFVECSDSSQPFVPCDDESPHSMFALDRGLNDDQDNLTGPTLPPAQDS</sequence>
<name>A0A2W4RKI3_9GAMM</name>
<evidence type="ECO:0000313" key="8">
    <source>
        <dbReference type="EMBL" id="PZN84441.1"/>
    </source>
</evidence>
<keyword evidence="5" id="KW-0819">tRNA processing</keyword>
<comment type="subcellular location">
    <subcellularLocation>
        <location evidence="5">Cytoplasm</location>
    </subcellularLocation>
</comment>
<comment type="similarity">
    <text evidence="1">Belongs to the class IV-like SAM-binding methyltransferase superfamily. RNA methyltransferase TrmH family.</text>
</comment>